<name>A0A2I1HBY9_9GLOM</name>
<dbReference type="EMBL" id="LLXI01002170">
    <property type="protein sequence ID" value="PKY56403.1"/>
    <property type="molecule type" value="Genomic_DNA"/>
</dbReference>
<reference evidence="2 3" key="1">
    <citation type="submission" date="2015-10" db="EMBL/GenBank/DDBJ databases">
        <title>Genome analyses suggest a sexual origin of heterokaryosis in a supposedly ancient asexual fungus.</title>
        <authorList>
            <person name="Ropars J."/>
            <person name="Sedzielewska K."/>
            <person name="Noel J."/>
            <person name="Charron P."/>
            <person name="Farinelli L."/>
            <person name="Marton T."/>
            <person name="Kruger M."/>
            <person name="Pelin A."/>
            <person name="Brachmann A."/>
            <person name="Corradi N."/>
        </authorList>
    </citation>
    <scope>NUCLEOTIDE SEQUENCE [LARGE SCALE GENOMIC DNA]</scope>
    <source>
        <strain evidence="2 3">A4</strain>
    </source>
</reference>
<feature type="compositionally biased region" description="Acidic residues" evidence="1">
    <location>
        <begin position="229"/>
        <end position="239"/>
    </location>
</feature>
<feature type="region of interest" description="Disordered" evidence="1">
    <location>
        <begin position="166"/>
        <end position="239"/>
    </location>
</feature>
<dbReference type="VEuPathDB" id="FungiDB:FUN_013480"/>
<evidence type="ECO:0000313" key="2">
    <source>
        <dbReference type="EMBL" id="PKY56403.1"/>
    </source>
</evidence>
<proteinExistence type="predicted"/>
<feature type="compositionally biased region" description="Basic and acidic residues" evidence="1">
    <location>
        <begin position="184"/>
        <end position="228"/>
    </location>
</feature>
<dbReference type="VEuPathDB" id="FungiDB:RhiirA1_410981"/>
<evidence type="ECO:0000313" key="3">
    <source>
        <dbReference type="Proteomes" id="UP000234323"/>
    </source>
</evidence>
<evidence type="ECO:0000256" key="1">
    <source>
        <dbReference type="SAM" id="MobiDB-lite"/>
    </source>
</evidence>
<keyword evidence="3" id="KW-1185">Reference proteome</keyword>
<gene>
    <name evidence="2" type="ORF">RhiirA4_549216</name>
</gene>
<sequence>MYNRNNKLRDYGTLRPDSLEAVRNVYVMSYSHIVRDDTKKELSMRPQYEIIGAKSSGRVDYAIKDSEDLICIMEDKQNKFTMCFAHNTSSWKVRMKLEVSQASVPSNLTRNKKVIGIIMGLLGLLKDRAYVEKEFDRKRPRMEGYPTLRHHITELETECDKIRAETETEAETTVSTHTPAKAGADYEKVRAQEELERNRARKAEIARLRHDIDKSNNRPGAKGERECAEDGEMGAFLDE</sequence>
<comment type="caution">
    <text evidence="2">The sequence shown here is derived from an EMBL/GenBank/DDBJ whole genome shotgun (WGS) entry which is preliminary data.</text>
</comment>
<dbReference type="Proteomes" id="UP000234323">
    <property type="component" value="Unassembled WGS sequence"/>
</dbReference>
<organism evidence="2 3">
    <name type="scientific">Rhizophagus irregularis</name>
    <dbReference type="NCBI Taxonomy" id="588596"/>
    <lineage>
        <taxon>Eukaryota</taxon>
        <taxon>Fungi</taxon>
        <taxon>Fungi incertae sedis</taxon>
        <taxon>Mucoromycota</taxon>
        <taxon>Glomeromycotina</taxon>
        <taxon>Glomeromycetes</taxon>
        <taxon>Glomerales</taxon>
        <taxon>Glomeraceae</taxon>
        <taxon>Rhizophagus</taxon>
    </lineage>
</organism>
<dbReference type="AlphaFoldDB" id="A0A2I1HBY9"/>
<protein>
    <submittedName>
        <fullName evidence="2">Uncharacterized protein</fullName>
    </submittedName>
</protein>
<accession>A0A2I1HBY9</accession>